<dbReference type="RefSeq" id="WP_037906747.1">
    <property type="nucleotide sequence ID" value="NZ_JEMU01000005.1"/>
</dbReference>
<dbReference type="PANTHER" id="PTHR36838:SF4">
    <property type="entry name" value="AUXIN EFFLUX CARRIER FAMILY PROTEIN"/>
    <property type="match status" value="1"/>
</dbReference>
<sequence length="305" mass="31718">MSLALSVLPLILIIALGYLLAKSEVLPKADWKGIETLSFRVLIPAVLILTLSRTDLSFALYGGVMQGFLLTWSVIAILALMLRLLPRARLGNPGFTTIFQAGTRWNAFVALAAAEQFLGASGLGVIAIAIALLIPTINVTCIIVLTAFGPQSASAGQVIKTVAKNPLVQACAAGLVIYFSGITLPTPVIEALDMVGRGALAVGLLAVGAGVSLRRLGRWDWRLGTAVLLRPLLAPAVLAAIAATLGLSPEQTLAGVLVFAAPAASNGYIVAKQMGGDADLYADVLTWQTVLSLAVLPLWAGYLLG</sequence>
<keyword evidence="7 8" id="KW-0472">Membrane</keyword>
<dbReference type="Pfam" id="PF03547">
    <property type="entry name" value="Mem_trans"/>
    <property type="match status" value="1"/>
</dbReference>
<comment type="caution">
    <text evidence="9">The sequence shown here is derived from an EMBL/GenBank/DDBJ whole genome shotgun (WGS) entry which is preliminary data.</text>
</comment>
<dbReference type="Gene3D" id="1.20.1530.20">
    <property type="match status" value="1"/>
</dbReference>
<dbReference type="PANTHER" id="PTHR36838">
    <property type="entry name" value="AUXIN EFFLUX CARRIER FAMILY PROTEIN"/>
    <property type="match status" value="1"/>
</dbReference>
<dbReference type="Proteomes" id="UP000027337">
    <property type="component" value="Unassembled WGS sequence"/>
</dbReference>
<evidence type="ECO:0000256" key="1">
    <source>
        <dbReference type="ARBA" id="ARBA00004651"/>
    </source>
</evidence>
<evidence type="ECO:0000256" key="3">
    <source>
        <dbReference type="ARBA" id="ARBA00022448"/>
    </source>
</evidence>
<dbReference type="AlphaFoldDB" id="A0A061SQ01"/>
<evidence type="ECO:0000256" key="7">
    <source>
        <dbReference type="ARBA" id="ARBA00023136"/>
    </source>
</evidence>
<protein>
    <recommendedName>
        <fullName evidence="11">Transporter</fullName>
    </recommendedName>
</protein>
<evidence type="ECO:0000256" key="8">
    <source>
        <dbReference type="SAM" id="Phobius"/>
    </source>
</evidence>
<comment type="similarity">
    <text evidence="2">Belongs to the auxin efflux carrier (TC 2.A.69) family.</text>
</comment>
<proteinExistence type="inferred from homology"/>
<feature type="transmembrane region" description="Helical" evidence="8">
    <location>
        <begin position="58"/>
        <end position="82"/>
    </location>
</feature>
<evidence type="ECO:0000313" key="9">
    <source>
        <dbReference type="EMBL" id="KAJ03771.1"/>
    </source>
</evidence>
<accession>A0A061SQ01</accession>
<keyword evidence="3" id="KW-0813">Transport</keyword>
<feature type="transmembrane region" description="Helical" evidence="8">
    <location>
        <begin position="31"/>
        <end position="51"/>
    </location>
</feature>
<organism evidence="9 10">
    <name type="scientific">Sulfitobacter mediterraneus</name>
    <dbReference type="NCBI Taxonomy" id="83219"/>
    <lineage>
        <taxon>Bacteria</taxon>
        <taxon>Pseudomonadati</taxon>
        <taxon>Pseudomonadota</taxon>
        <taxon>Alphaproteobacteria</taxon>
        <taxon>Rhodobacterales</taxon>
        <taxon>Roseobacteraceae</taxon>
        <taxon>Sulfitobacter</taxon>
    </lineage>
</organism>
<feature type="transmembrane region" description="Helical" evidence="8">
    <location>
        <begin position="123"/>
        <end position="146"/>
    </location>
</feature>
<dbReference type="InterPro" id="IPR004776">
    <property type="entry name" value="Mem_transp_PIN-like"/>
</dbReference>
<evidence type="ECO:0000313" key="10">
    <source>
        <dbReference type="Proteomes" id="UP000027337"/>
    </source>
</evidence>
<dbReference type="STRING" id="83219.PM02_07165"/>
<keyword evidence="5 8" id="KW-0812">Transmembrane</keyword>
<name>A0A061SQ01_9RHOB</name>
<dbReference type="InterPro" id="IPR038770">
    <property type="entry name" value="Na+/solute_symporter_sf"/>
</dbReference>
<dbReference type="EMBL" id="JEMU01000005">
    <property type="protein sequence ID" value="KAJ03771.1"/>
    <property type="molecule type" value="Genomic_DNA"/>
</dbReference>
<keyword evidence="6 8" id="KW-1133">Transmembrane helix</keyword>
<feature type="transmembrane region" description="Helical" evidence="8">
    <location>
        <begin position="280"/>
        <end position="302"/>
    </location>
</feature>
<dbReference type="GO" id="GO:0055085">
    <property type="term" value="P:transmembrane transport"/>
    <property type="evidence" value="ECO:0007669"/>
    <property type="project" value="InterPro"/>
</dbReference>
<evidence type="ECO:0000256" key="2">
    <source>
        <dbReference type="ARBA" id="ARBA00010145"/>
    </source>
</evidence>
<feature type="transmembrane region" description="Helical" evidence="8">
    <location>
        <begin position="253"/>
        <end position="271"/>
    </location>
</feature>
<evidence type="ECO:0000256" key="5">
    <source>
        <dbReference type="ARBA" id="ARBA00022692"/>
    </source>
</evidence>
<evidence type="ECO:0000256" key="6">
    <source>
        <dbReference type="ARBA" id="ARBA00022989"/>
    </source>
</evidence>
<feature type="transmembrane region" description="Helical" evidence="8">
    <location>
        <begin position="194"/>
        <end position="213"/>
    </location>
</feature>
<keyword evidence="10" id="KW-1185">Reference proteome</keyword>
<keyword evidence="4" id="KW-1003">Cell membrane</keyword>
<evidence type="ECO:0000256" key="4">
    <source>
        <dbReference type="ARBA" id="ARBA00022475"/>
    </source>
</evidence>
<reference evidence="9 10" key="1">
    <citation type="journal article" date="2014" name="Genome Announc.">
        <title>Draft Genome Sequences of Two Isolates of the Roseobacter Group, Sulfitobacter sp. Strains 3SOLIMAR09 and 1FIGIMAR09, from Harbors of Mallorca Island (Mediterranean Sea).</title>
        <authorList>
            <person name="Mas-Llado M."/>
            <person name="Pina-Villalonga J.M."/>
            <person name="Brunet-Galmes I."/>
            <person name="Nogales B."/>
            <person name="Bosch R."/>
        </authorList>
    </citation>
    <scope>NUCLEOTIDE SEQUENCE [LARGE SCALE GENOMIC DNA]</scope>
    <source>
        <strain evidence="9 10">1FIGIMAR09</strain>
    </source>
</reference>
<feature type="transmembrane region" description="Helical" evidence="8">
    <location>
        <begin position="167"/>
        <end position="188"/>
    </location>
</feature>
<evidence type="ECO:0008006" key="11">
    <source>
        <dbReference type="Google" id="ProtNLM"/>
    </source>
</evidence>
<dbReference type="eggNOG" id="COG0679">
    <property type="taxonomic scope" value="Bacteria"/>
</dbReference>
<comment type="subcellular location">
    <subcellularLocation>
        <location evidence="1">Cell membrane</location>
        <topology evidence="1">Multi-pass membrane protein</topology>
    </subcellularLocation>
</comment>
<dbReference type="GO" id="GO:0005886">
    <property type="term" value="C:plasma membrane"/>
    <property type="evidence" value="ECO:0007669"/>
    <property type="project" value="UniProtKB-SubCell"/>
</dbReference>
<gene>
    <name evidence="9" type="ORF">PM02_07165</name>
</gene>
<feature type="transmembrane region" description="Helical" evidence="8">
    <location>
        <begin position="225"/>
        <end position="247"/>
    </location>
</feature>